<reference evidence="2" key="1">
    <citation type="journal article" date="2023" name="G3 (Bethesda)">
        <title>Whole genome assembly and annotation of the endangered Caribbean coral Acropora cervicornis.</title>
        <authorList>
            <person name="Selwyn J.D."/>
            <person name="Vollmer S.V."/>
        </authorList>
    </citation>
    <scope>NUCLEOTIDE SEQUENCE</scope>
    <source>
        <strain evidence="2">K2</strain>
    </source>
</reference>
<sequence length="109" mass="12743">MSGPKPDSINRPSRCLKPLENDEIFHLIGRRCVTLATSVAQLYIAPPESRTRWKKKLTGVICFVKDSNKHSYFLRMYSLATKSLEWEQELYNQFHYNASPPYFHTFEGD</sequence>
<dbReference type="Pfam" id="PF00568">
    <property type="entry name" value="WH1"/>
    <property type="match status" value="1"/>
</dbReference>
<dbReference type="Gene3D" id="2.30.29.30">
    <property type="entry name" value="Pleckstrin-homology domain (PH domain)/Phosphotyrosine-binding domain (PTB)"/>
    <property type="match status" value="1"/>
</dbReference>
<feature type="domain" description="WH1" evidence="1">
    <location>
        <begin position="27"/>
        <end position="109"/>
    </location>
</feature>
<dbReference type="SUPFAM" id="SSF50729">
    <property type="entry name" value="PH domain-like"/>
    <property type="match status" value="1"/>
</dbReference>
<reference evidence="2" key="2">
    <citation type="journal article" date="2023" name="Science">
        <title>Genomic signatures of disease resistance in endangered staghorn corals.</title>
        <authorList>
            <person name="Vollmer S.V."/>
            <person name="Selwyn J.D."/>
            <person name="Despard B.A."/>
            <person name="Roesel C.L."/>
        </authorList>
    </citation>
    <scope>NUCLEOTIDE SEQUENCE</scope>
    <source>
        <strain evidence="2">K2</strain>
    </source>
</reference>
<dbReference type="AlphaFoldDB" id="A0AAD9V8U0"/>
<protein>
    <submittedName>
        <fullName evidence="2">Actin nucleation-promoting factor WAS</fullName>
    </submittedName>
</protein>
<dbReference type="PROSITE" id="PS50229">
    <property type="entry name" value="WH1"/>
    <property type="match status" value="1"/>
</dbReference>
<accession>A0AAD9V8U0</accession>
<dbReference type="CDD" id="cd01205">
    <property type="entry name" value="EVH1_WASP-like"/>
    <property type="match status" value="1"/>
</dbReference>
<evidence type="ECO:0000259" key="1">
    <source>
        <dbReference type="PROSITE" id="PS50229"/>
    </source>
</evidence>
<evidence type="ECO:0000313" key="3">
    <source>
        <dbReference type="Proteomes" id="UP001249851"/>
    </source>
</evidence>
<dbReference type="InterPro" id="IPR033927">
    <property type="entry name" value="WASPfam_EVH1"/>
</dbReference>
<gene>
    <name evidence="2" type="ORF">P5673_011709</name>
</gene>
<feature type="non-terminal residue" evidence="2">
    <location>
        <position position="1"/>
    </location>
</feature>
<dbReference type="Proteomes" id="UP001249851">
    <property type="component" value="Unassembled WGS sequence"/>
</dbReference>
<dbReference type="InterPro" id="IPR000697">
    <property type="entry name" value="WH1/EVH1_dom"/>
</dbReference>
<keyword evidence="3" id="KW-1185">Reference proteome</keyword>
<dbReference type="FunFam" id="2.30.29.30:FF:000130">
    <property type="entry name" value="neural Wiskott-Aldrich syndrome protein"/>
    <property type="match status" value="1"/>
</dbReference>
<dbReference type="SMART" id="SM00461">
    <property type="entry name" value="WH1"/>
    <property type="match status" value="1"/>
</dbReference>
<comment type="caution">
    <text evidence="2">The sequence shown here is derived from an EMBL/GenBank/DDBJ whole genome shotgun (WGS) entry which is preliminary data.</text>
</comment>
<name>A0AAD9V8U0_ACRCE</name>
<organism evidence="2 3">
    <name type="scientific">Acropora cervicornis</name>
    <name type="common">Staghorn coral</name>
    <dbReference type="NCBI Taxonomy" id="6130"/>
    <lineage>
        <taxon>Eukaryota</taxon>
        <taxon>Metazoa</taxon>
        <taxon>Cnidaria</taxon>
        <taxon>Anthozoa</taxon>
        <taxon>Hexacorallia</taxon>
        <taxon>Scleractinia</taxon>
        <taxon>Astrocoeniina</taxon>
        <taxon>Acroporidae</taxon>
        <taxon>Acropora</taxon>
    </lineage>
</organism>
<dbReference type="InterPro" id="IPR011993">
    <property type="entry name" value="PH-like_dom_sf"/>
</dbReference>
<evidence type="ECO:0000313" key="2">
    <source>
        <dbReference type="EMBL" id="KAK2564995.1"/>
    </source>
</evidence>
<proteinExistence type="predicted"/>
<dbReference type="EMBL" id="JARQWQ010000021">
    <property type="protein sequence ID" value="KAK2564995.1"/>
    <property type="molecule type" value="Genomic_DNA"/>
</dbReference>